<accession>A0ABS6VP36</accession>
<evidence type="ECO:0000313" key="2">
    <source>
        <dbReference type="Proteomes" id="UP001166291"/>
    </source>
</evidence>
<comment type="caution">
    <text evidence="1">The sequence shown here is derived from an EMBL/GenBank/DDBJ whole genome shotgun (WGS) entry which is preliminary data.</text>
</comment>
<reference evidence="1" key="1">
    <citation type="submission" date="2021-07" db="EMBL/GenBank/DDBJ databases">
        <title>Zhongshania sp. CAU 1632 isolated from seawater.</title>
        <authorList>
            <person name="Kim W."/>
        </authorList>
    </citation>
    <scope>NUCLEOTIDE SEQUENCE</scope>
    <source>
        <strain evidence="1">CAU 1632</strain>
    </source>
</reference>
<gene>
    <name evidence="1" type="ORF">KXJ70_04810</name>
</gene>
<organism evidence="1 2">
    <name type="scientific">Zhongshania aquimaris</name>
    <dbReference type="NCBI Taxonomy" id="2857107"/>
    <lineage>
        <taxon>Bacteria</taxon>
        <taxon>Pseudomonadati</taxon>
        <taxon>Pseudomonadota</taxon>
        <taxon>Gammaproteobacteria</taxon>
        <taxon>Cellvibrionales</taxon>
        <taxon>Spongiibacteraceae</taxon>
        <taxon>Zhongshania</taxon>
    </lineage>
</organism>
<evidence type="ECO:0000313" key="1">
    <source>
        <dbReference type="EMBL" id="MBW2940082.1"/>
    </source>
</evidence>
<proteinExistence type="predicted"/>
<dbReference type="RefSeq" id="WP_219042307.1">
    <property type="nucleotide sequence ID" value="NZ_JAHWDQ010000001.1"/>
</dbReference>
<dbReference type="EMBL" id="JAHWDQ010000001">
    <property type="protein sequence ID" value="MBW2940082.1"/>
    <property type="molecule type" value="Genomic_DNA"/>
</dbReference>
<keyword evidence="2" id="KW-1185">Reference proteome</keyword>
<sequence>MAGFSNKDLLSTAQPGAVLDGLCSTRIRHGKSKNIDPALRLAMPVPVLSFLNLSRLTRFISVNFSPYSFSFLAYLLLKQAEIHVAKTHKMPMEAKK</sequence>
<name>A0ABS6VP36_9GAMM</name>
<dbReference type="Proteomes" id="UP001166291">
    <property type="component" value="Unassembled WGS sequence"/>
</dbReference>
<protein>
    <submittedName>
        <fullName evidence="1">Uncharacterized protein</fullName>
    </submittedName>
</protein>